<sequence>MSCVLVLFGWGGWGGGVERGKSRGGGVERVGGGWGVVVWGMLLGVGGVVGVLMGYVGGVRLLGFEFVLGLGGGGWFMGLVGGGKENRGGGGWCVVGRRMWGWVCGNGLCMEFLDRVRERIFGVGGWVGWVGERDEGGGMGWGGIGLGVGGWGRFG</sequence>
<feature type="transmembrane region" description="Helical" evidence="1">
    <location>
        <begin position="35"/>
        <end position="56"/>
    </location>
</feature>
<organism evidence="2 3">
    <name type="scientific">Knipowitschia caucasica</name>
    <name type="common">Caucasian dwarf goby</name>
    <name type="synonym">Pomatoschistus caucasicus</name>
    <dbReference type="NCBI Taxonomy" id="637954"/>
    <lineage>
        <taxon>Eukaryota</taxon>
        <taxon>Metazoa</taxon>
        <taxon>Chordata</taxon>
        <taxon>Craniata</taxon>
        <taxon>Vertebrata</taxon>
        <taxon>Euteleostomi</taxon>
        <taxon>Actinopterygii</taxon>
        <taxon>Neopterygii</taxon>
        <taxon>Teleostei</taxon>
        <taxon>Neoteleostei</taxon>
        <taxon>Acanthomorphata</taxon>
        <taxon>Gobiaria</taxon>
        <taxon>Gobiiformes</taxon>
        <taxon>Gobioidei</taxon>
        <taxon>Gobiidae</taxon>
        <taxon>Gobiinae</taxon>
        <taxon>Knipowitschia</taxon>
    </lineage>
</organism>
<dbReference type="Proteomes" id="UP001497482">
    <property type="component" value="Chromosome 2"/>
</dbReference>
<keyword evidence="1" id="KW-0812">Transmembrane</keyword>
<proteinExistence type="predicted"/>
<keyword evidence="3" id="KW-1185">Reference proteome</keyword>
<keyword evidence="1" id="KW-1133">Transmembrane helix</keyword>
<gene>
    <name evidence="2" type="ORF">KC01_LOCUS22442</name>
</gene>
<accession>A0AAV2KXC3</accession>
<dbReference type="EMBL" id="OZ035824">
    <property type="protein sequence ID" value="CAL1593318.1"/>
    <property type="molecule type" value="Genomic_DNA"/>
</dbReference>
<evidence type="ECO:0000256" key="1">
    <source>
        <dbReference type="SAM" id="Phobius"/>
    </source>
</evidence>
<reference evidence="2 3" key="1">
    <citation type="submission" date="2024-04" db="EMBL/GenBank/DDBJ databases">
        <authorList>
            <person name="Waldvogel A.-M."/>
            <person name="Schoenle A."/>
        </authorList>
    </citation>
    <scope>NUCLEOTIDE SEQUENCE [LARGE SCALE GENOMIC DNA]</scope>
</reference>
<name>A0AAV2KXC3_KNICA</name>
<dbReference type="AlphaFoldDB" id="A0AAV2KXC3"/>
<evidence type="ECO:0000313" key="3">
    <source>
        <dbReference type="Proteomes" id="UP001497482"/>
    </source>
</evidence>
<evidence type="ECO:0000313" key="2">
    <source>
        <dbReference type="EMBL" id="CAL1593318.1"/>
    </source>
</evidence>
<keyword evidence="1" id="KW-0472">Membrane</keyword>
<protein>
    <submittedName>
        <fullName evidence="2">Uncharacterized protein</fullName>
    </submittedName>
</protein>